<name>A0ABN3CT97_9ACTN</name>
<accession>A0ABN3CT97</accession>
<keyword evidence="1" id="KW-0732">Signal</keyword>
<reference evidence="3 4" key="1">
    <citation type="journal article" date="2019" name="Int. J. Syst. Evol. Microbiol.">
        <title>The Global Catalogue of Microorganisms (GCM) 10K type strain sequencing project: providing services to taxonomists for standard genome sequencing and annotation.</title>
        <authorList>
            <consortium name="The Broad Institute Genomics Platform"/>
            <consortium name="The Broad Institute Genome Sequencing Center for Infectious Disease"/>
            <person name="Wu L."/>
            <person name="Ma J."/>
        </authorList>
    </citation>
    <scope>NUCLEOTIDE SEQUENCE [LARGE SCALE GENOMIC DNA]</scope>
    <source>
        <strain evidence="3 4">JCM 16114</strain>
    </source>
</reference>
<dbReference type="SUPFAM" id="SSF49899">
    <property type="entry name" value="Concanavalin A-like lectins/glucanases"/>
    <property type="match status" value="1"/>
</dbReference>
<feature type="domain" description="GH16" evidence="2">
    <location>
        <begin position="45"/>
        <end position="309"/>
    </location>
</feature>
<evidence type="ECO:0000313" key="4">
    <source>
        <dbReference type="Proteomes" id="UP001499843"/>
    </source>
</evidence>
<protein>
    <recommendedName>
        <fullName evidence="2">GH16 domain-containing protein</fullName>
    </recommendedName>
</protein>
<dbReference type="RefSeq" id="WP_344487253.1">
    <property type="nucleotide sequence ID" value="NZ_BAAAQX010000027.1"/>
</dbReference>
<feature type="chain" id="PRO_5045627416" description="GH16 domain-containing protein" evidence="1">
    <location>
        <begin position="27"/>
        <end position="309"/>
    </location>
</feature>
<sequence length="309" mass="33951">MSEQGINRRRLLTSAAALGGLSLGMAAVPGLAQAASARRAARSADTWENLADTSSFNSWTAFNTQWKVNYPWGPYHNGAAMMDASQLSLSGGVLTMTATRLPKSEVTSPSKPECPIWYKSGAIHAKQQIIVNDQYPEYDISGEFSVEPGVGVWPAFWTTGVSAWPPETDILEYVGLSSDEGPVNLCNTWNSTETEQPGERKDGANWVTRTQVPVSDPAEFRRYRVWMTKQGNDVLLDYYVGDGEDGWVASHKAVGWVGKPMYLILNLQMGSYASGLSEEGDPGWEDQLPAPMGDTRFRARNVWFGRTVV</sequence>
<dbReference type="PROSITE" id="PS51762">
    <property type="entry name" value="GH16_2"/>
    <property type="match status" value="1"/>
</dbReference>
<dbReference type="InterPro" id="IPR006311">
    <property type="entry name" value="TAT_signal"/>
</dbReference>
<keyword evidence="4" id="KW-1185">Reference proteome</keyword>
<comment type="caution">
    <text evidence="3">The sequence shown here is derived from an EMBL/GenBank/DDBJ whole genome shotgun (WGS) entry which is preliminary data.</text>
</comment>
<feature type="signal peptide" evidence="1">
    <location>
        <begin position="1"/>
        <end position="26"/>
    </location>
</feature>
<dbReference type="Proteomes" id="UP001499843">
    <property type="component" value="Unassembled WGS sequence"/>
</dbReference>
<dbReference type="InterPro" id="IPR013320">
    <property type="entry name" value="ConA-like_dom_sf"/>
</dbReference>
<evidence type="ECO:0000313" key="3">
    <source>
        <dbReference type="EMBL" id="GAA2212596.1"/>
    </source>
</evidence>
<dbReference type="InterPro" id="IPR000757">
    <property type="entry name" value="Beta-glucanase-like"/>
</dbReference>
<evidence type="ECO:0000259" key="2">
    <source>
        <dbReference type="PROSITE" id="PS51762"/>
    </source>
</evidence>
<gene>
    <name evidence="3" type="ORF">GCM10009850_080580</name>
</gene>
<organism evidence="3 4">
    <name type="scientific">Nonomuraea monospora</name>
    <dbReference type="NCBI Taxonomy" id="568818"/>
    <lineage>
        <taxon>Bacteria</taxon>
        <taxon>Bacillati</taxon>
        <taxon>Actinomycetota</taxon>
        <taxon>Actinomycetes</taxon>
        <taxon>Streptosporangiales</taxon>
        <taxon>Streptosporangiaceae</taxon>
        <taxon>Nonomuraea</taxon>
    </lineage>
</organism>
<evidence type="ECO:0000256" key="1">
    <source>
        <dbReference type="SAM" id="SignalP"/>
    </source>
</evidence>
<proteinExistence type="predicted"/>
<dbReference type="PROSITE" id="PS51318">
    <property type="entry name" value="TAT"/>
    <property type="match status" value="1"/>
</dbReference>
<dbReference type="Gene3D" id="2.60.120.200">
    <property type="match status" value="1"/>
</dbReference>
<dbReference type="EMBL" id="BAAAQX010000027">
    <property type="protein sequence ID" value="GAA2212596.1"/>
    <property type="molecule type" value="Genomic_DNA"/>
</dbReference>